<feature type="non-terminal residue" evidence="1">
    <location>
        <position position="1"/>
    </location>
</feature>
<evidence type="ECO:0000313" key="1">
    <source>
        <dbReference type="EMBL" id="KGF25969.1"/>
    </source>
</evidence>
<evidence type="ECO:0000313" key="2">
    <source>
        <dbReference type="Proteomes" id="UP000029629"/>
    </source>
</evidence>
<dbReference type="eggNOG" id="ENOG50338G4">
    <property type="taxonomic scope" value="Bacteria"/>
</dbReference>
<protein>
    <submittedName>
        <fullName evidence="1">Uncharacterized protein</fullName>
    </submittedName>
</protein>
<reference evidence="1 2" key="1">
    <citation type="submission" date="2014-07" db="EMBL/GenBank/DDBJ databases">
        <authorList>
            <person name="McCorrison J."/>
            <person name="Sanka R."/>
            <person name="Torralba M."/>
            <person name="Gillis M."/>
            <person name="Haft D.H."/>
            <person name="Methe B."/>
            <person name="Sutton G."/>
            <person name="Nelson K.E."/>
        </authorList>
    </citation>
    <scope>NUCLEOTIDE SEQUENCE [LARGE SCALE GENOMIC DNA]</scope>
    <source>
        <strain evidence="1 2">DNF00040</strain>
    </source>
</reference>
<organism evidence="1 2">
    <name type="scientific">Oligella urethralis DNF00040</name>
    <dbReference type="NCBI Taxonomy" id="1401065"/>
    <lineage>
        <taxon>Bacteria</taxon>
        <taxon>Pseudomonadati</taxon>
        <taxon>Pseudomonadota</taxon>
        <taxon>Betaproteobacteria</taxon>
        <taxon>Burkholderiales</taxon>
        <taxon>Alcaligenaceae</taxon>
        <taxon>Oligella</taxon>
    </lineage>
</organism>
<dbReference type="Proteomes" id="UP000029629">
    <property type="component" value="Unassembled WGS sequence"/>
</dbReference>
<keyword evidence="2" id="KW-1185">Reference proteome</keyword>
<dbReference type="AlphaFoldDB" id="A0A096AY66"/>
<comment type="caution">
    <text evidence="1">The sequence shown here is derived from an EMBL/GenBank/DDBJ whole genome shotgun (WGS) entry which is preliminary data.</text>
</comment>
<gene>
    <name evidence="1" type="ORF">HMPREF2130_10720</name>
</gene>
<dbReference type="EMBL" id="JRNI01000083">
    <property type="protein sequence ID" value="KGF25969.1"/>
    <property type="molecule type" value="Genomic_DNA"/>
</dbReference>
<name>A0A096AY66_9BURK</name>
<sequence>ENSMYAKEIALAVFDGVVSIPIDLAYGVRRTFEDFGGSGSATRVANMAENKRVANIIENAIKFANTDAGPITKILKVILEEFYRDLPDSVIEKAAKKAGVGATYMTSRVSTQAALVNLIAKKLTAQITAKVIARRLAKMGVGFALGALIIQGMIEKASESAKRLRLKHPLIYNKLRAQNVDMAYFLVEDSVIHIMDAIAKKSGNPEAFKKLFEEMENEILGN</sequence>
<proteinExistence type="predicted"/>
<accession>A0A096AY66</accession>
<dbReference type="RefSeq" id="WP_036560850.1">
    <property type="nucleotide sequence ID" value="NZ_JRNI01000083.1"/>
</dbReference>